<sequence>MDGTRRSGTPNTVVRQKFDQVEQQSPLVSGKERKFPTERRTFRVTNAECKISTGEPKLLTKNQKPTADSAEKETIDKYLHDSYKQSFQNHVDNLTSVISQHTGRLVDQQKPKVRNDPITPLSRLEIKTDTGLNQVVTFGEDEDEDEPPMGRMNPPGGGVSYLSGKLQEENFFEELSEPNPMITFNHVSSEETNNTLGFHLIKSNSRSPSPMLEVPDPKTREKITTRPPL</sequence>
<feature type="region of interest" description="Disordered" evidence="1">
    <location>
        <begin position="1"/>
        <end position="35"/>
    </location>
</feature>
<proteinExistence type="predicted"/>
<organism evidence="2 3">
    <name type="scientific">Polyplax serrata</name>
    <name type="common">Common mouse louse</name>
    <dbReference type="NCBI Taxonomy" id="468196"/>
    <lineage>
        <taxon>Eukaryota</taxon>
        <taxon>Metazoa</taxon>
        <taxon>Ecdysozoa</taxon>
        <taxon>Arthropoda</taxon>
        <taxon>Hexapoda</taxon>
        <taxon>Insecta</taxon>
        <taxon>Pterygota</taxon>
        <taxon>Neoptera</taxon>
        <taxon>Paraneoptera</taxon>
        <taxon>Psocodea</taxon>
        <taxon>Troctomorpha</taxon>
        <taxon>Phthiraptera</taxon>
        <taxon>Anoplura</taxon>
        <taxon>Polyplacidae</taxon>
        <taxon>Polyplax</taxon>
    </lineage>
</organism>
<evidence type="ECO:0000313" key="2">
    <source>
        <dbReference type="EMBL" id="KAK6632642.1"/>
    </source>
</evidence>
<evidence type="ECO:0000313" key="3">
    <source>
        <dbReference type="Proteomes" id="UP001372834"/>
    </source>
</evidence>
<dbReference type="Proteomes" id="UP001372834">
    <property type="component" value="Unassembled WGS sequence"/>
</dbReference>
<accession>A0AAN8P540</accession>
<feature type="compositionally biased region" description="Polar residues" evidence="1">
    <location>
        <begin position="1"/>
        <end position="14"/>
    </location>
</feature>
<protein>
    <submittedName>
        <fullName evidence="2">Uncharacterized protein</fullName>
    </submittedName>
</protein>
<comment type="caution">
    <text evidence="2">The sequence shown here is derived from an EMBL/GenBank/DDBJ whole genome shotgun (WGS) entry which is preliminary data.</text>
</comment>
<reference evidence="2 3" key="1">
    <citation type="submission" date="2023-10" db="EMBL/GenBank/DDBJ databases">
        <title>Genomes of two closely related lineages of the louse Polyplax serrata with different host specificities.</title>
        <authorList>
            <person name="Martinu J."/>
            <person name="Tarabai H."/>
            <person name="Stefka J."/>
            <person name="Hypsa V."/>
        </authorList>
    </citation>
    <scope>NUCLEOTIDE SEQUENCE [LARGE SCALE GENOMIC DNA]</scope>
    <source>
        <strain evidence="2">HR10_N</strain>
    </source>
</reference>
<evidence type="ECO:0000256" key="1">
    <source>
        <dbReference type="SAM" id="MobiDB-lite"/>
    </source>
</evidence>
<name>A0AAN8P540_POLSC</name>
<gene>
    <name evidence="2" type="ORF">RUM43_013410</name>
</gene>
<dbReference type="AlphaFoldDB" id="A0AAN8P540"/>
<feature type="region of interest" description="Disordered" evidence="1">
    <location>
        <begin position="200"/>
        <end position="229"/>
    </location>
</feature>
<dbReference type="EMBL" id="JAWJWE010000007">
    <property type="protein sequence ID" value="KAK6632642.1"/>
    <property type="molecule type" value="Genomic_DNA"/>
</dbReference>
<feature type="compositionally biased region" description="Basic and acidic residues" evidence="1">
    <location>
        <begin position="215"/>
        <end position="229"/>
    </location>
</feature>